<evidence type="ECO:0000313" key="1">
    <source>
        <dbReference type="EMBL" id="MBK1866073.1"/>
    </source>
</evidence>
<evidence type="ECO:0000313" key="2">
    <source>
        <dbReference type="Proteomes" id="UP000616151"/>
    </source>
</evidence>
<comment type="caution">
    <text evidence="1">The sequence shown here is derived from an EMBL/GenBank/DDBJ whole genome shotgun (WGS) entry which is preliminary data.</text>
</comment>
<reference evidence="1" key="1">
    <citation type="submission" date="2021-01" db="EMBL/GenBank/DDBJ databases">
        <authorList>
            <person name="Sun Q."/>
        </authorList>
    </citation>
    <scope>NUCLEOTIDE SEQUENCE</scope>
    <source>
        <strain evidence="1">YIM B02566</strain>
    </source>
</reference>
<dbReference type="EMBL" id="JAENHL010000006">
    <property type="protein sequence ID" value="MBK1866073.1"/>
    <property type="molecule type" value="Genomic_DNA"/>
</dbReference>
<keyword evidence="2" id="KW-1185">Reference proteome</keyword>
<accession>A0ACC5R0D0</accession>
<gene>
    <name evidence="1" type="ORF">JHL16_06880</name>
</gene>
<organism evidence="1 2">
    <name type="scientific">Taklimakanibacter albus</name>
    <dbReference type="NCBI Taxonomy" id="2800327"/>
    <lineage>
        <taxon>Bacteria</taxon>
        <taxon>Pseudomonadati</taxon>
        <taxon>Pseudomonadota</taxon>
        <taxon>Alphaproteobacteria</taxon>
        <taxon>Hyphomicrobiales</taxon>
        <taxon>Aestuariivirgaceae</taxon>
        <taxon>Taklimakanibacter</taxon>
    </lineage>
</organism>
<sequence>MADPFLVTVIPSLAERPDETCQDNLAFGGNVRDGDSMIRLASSFSKISA</sequence>
<dbReference type="Proteomes" id="UP000616151">
    <property type="component" value="Unassembled WGS sequence"/>
</dbReference>
<protein>
    <submittedName>
        <fullName evidence="1">Uncharacterized protein</fullName>
    </submittedName>
</protein>
<proteinExistence type="predicted"/>
<name>A0ACC5R0D0_9HYPH</name>